<gene>
    <name evidence="1" type="ORF">HMPREF0554_0881</name>
</gene>
<keyword evidence="2" id="KW-1185">Reference proteome</keyword>
<sequence length="130" mass="15828">MILLKYILIVERTIKTKISYHFSMKYDDKYLNANNFDYNNRRKNLKIPRLIYNMSKVKRIYSEVNSSIYHYQEIHGKIPLWVLVEKLNFGIISHFFYCLILKDQNAIVKEIFEDYKEEYNYNKKSILNPA</sequence>
<reference evidence="1 2" key="1">
    <citation type="submission" date="2009-10" db="EMBL/GenBank/DDBJ databases">
        <authorList>
            <person name="Harkins D.M."/>
            <person name="Madupu R."/>
            <person name="Durkin A.S."/>
            <person name="Torralba M."/>
            <person name="Methe B."/>
            <person name="Sutton G.G."/>
            <person name="Strausberg R.L."/>
            <person name="Nelson K.E."/>
        </authorList>
    </citation>
    <scope>NUCLEOTIDE SEQUENCE [LARGE SCALE GENOMIC DNA]</scope>
    <source>
        <strain evidence="1 2">F0264</strain>
    </source>
</reference>
<evidence type="ECO:0000313" key="2">
    <source>
        <dbReference type="Proteomes" id="UP000004226"/>
    </source>
</evidence>
<comment type="caution">
    <text evidence="1">The sequence shown here is derived from an EMBL/GenBank/DDBJ whole genome shotgun (WGS) entry which is preliminary data.</text>
</comment>
<dbReference type="eggNOG" id="COG4823">
    <property type="taxonomic scope" value="Bacteria"/>
</dbReference>
<dbReference type="AlphaFoldDB" id="D0GLH6"/>
<dbReference type="Pfam" id="PF07751">
    <property type="entry name" value="Abi_2"/>
    <property type="match status" value="1"/>
</dbReference>
<accession>D0GLH6</accession>
<protein>
    <recommendedName>
        <fullName evidence="3">Abi-like protein</fullName>
    </recommendedName>
</protein>
<dbReference type="EMBL" id="ADAD01000117">
    <property type="protein sequence ID" value="EEY35050.1"/>
    <property type="molecule type" value="Genomic_DNA"/>
</dbReference>
<organism evidence="1 2">
    <name type="scientific">Pseudoleptotrichia goodfellowii F0264</name>
    <dbReference type="NCBI Taxonomy" id="596323"/>
    <lineage>
        <taxon>Bacteria</taxon>
        <taxon>Fusobacteriati</taxon>
        <taxon>Fusobacteriota</taxon>
        <taxon>Fusobacteriia</taxon>
        <taxon>Fusobacteriales</taxon>
        <taxon>Leptotrichiaceae</taxon>
        <taxon>Pseudoleptotrichia</taxon>
    </lineage>
</organism>
<dbReference type="Proteomes" id="UP000004226">
    <property type="component" value="Unassembled WGS sequence"/>
</dbReference>
<proteinExistence type="predicted"/>
<name>D0GLH6_9FUSO</name>
<dbReference type="InterPro" id="IPR011664">
    <property type="entry name" value="Abi_system_AbiD/AbiF-like"/>
</dbReference>
<evidence type="ECO:0000313" key="1">
    <source>
        <dbReference type="EMBL" id="EEY35050.1"/>
    </source>
</evidence>
<evidence type="ECO:0008006" key="3">
    <source>
        <dbReference type="Google" id="ProtNLM"/>
    </source>
</evidence>